<dbReference type="GO" id="GO:0006559">
    <property type="term" value="P:L-phenylalanine catabolic process"/>
    <property type="evidence" value="ECO:0007669"/>
    <property type="project" value="TreeGrafter"/>
</dbReference>
<protein>
    <recommendedName>
        <fullName evidence="5">Maleylacetoacetate isomerase</fullName>
    </recommendedName>
</protein>
<proteinExistence type="predicted"/>
<dbReference type="Pfam" id="PF13409">
    <property type="entry name" value="GST_N_2"/>
    <property type="match status" value="1"/>
</dbReference>
<name>A0AAD5SQA8_9FUNG</name>
<dbReference type="InterPro" id="IPR004045">
    <property type="entry name" value="Glutathione_S-Trfase_N"/>
</dbReference>
<dbReference type="SUPFAM" id="SSF47616">
    <property type="entry name" value="GST C-terminal domain-like"/>
    <property type="match status" value="1"/>
</dbReference>
<dbReference type="SUPFAM" id="SSF52833">
    <property type="entry name" value="Thioredoxin-like"/>
    <property type="match status" value="1"/>
</dbReference>
<dbReference type="Gene3D" id="3.40.30.10">
    <property type="entry name" value="Glutaredoxin"/>
    <property type="match status" value="1"/>
</dbReference>
<gene>
    <name evidence="3" type="ORF">HK100_008553</name>
</gene>
<dbReference type="AlphaFoldDB" id="A0AAD5SQA8"/>
<dbReference type="Proteomes" id="UP001211907">
    <property type="component" value="Unassembled WGS sequence"/>
</dbReference>
<evidence type="ECO:0008006" key="5">
    <source>
        <dbReference type="Google" id="ProtNLM"/>
    </source>
</evidence>
<dbReference type="GO" id="GO:0004364">
    <property type="term" value="F:glutathione transferase activity"/>
    <property type="evidence" value="ECO:0007669"/>
    <property type="project" value="TreeGrafter"/>
</dbReference>
<comment type="caution">
    <text evidence="3">The sequence shown here is derived from an EMBL/GenBank/DDBJ whole genome shotgun (WGS) entry which is preliminary data.</text>
</comment>
<reference evidence="3" key="1">
    <citation type="submission" date="2020-05" db="EMBL/GenBank/DDBJ databases">
        <title>Phylogenomic resolution of chytrid fungi.</title>
        <authorList>
            <person name="Stajich J.E."/>
            <person name="Amses K."/>
            <person name="Simmons R."/>
            <person name="Seto K."/>
            <person name="Myers J."/>
            <person name="Bonds A."/>
            <person name="Quandt C.A."/>
            <person name="Barry K."/>
            <person name="Liu P."/>
            <person name="Grigoriev I."/>
            <person name="Longcore J.E."/>
            <person name="James T.Y."/>
        </authorList>
    </citation>
    <scope>NUCLEOTIDE SEQUENCE</scope>
    <source>
        <strain evidence="3">JEL0513</strain>
    </source>
</reference>
<dbReference type="InterPro" id="IPR036249">
    <property type="entry name" value="Thioredoxin-like_sf"/>
</dbReference>
<dbReference type="InterPro" id="IPR004046">
    <property type="entry name" value="GST_C"/>
</dbReference>
<dbReference type="InterPro" id="IPR010987">
    <property type="entry name" value="Glutathione-S-Trfase_C-like"/>
</dbReference>
<dbReference type="GO" id="GO:0016034">
    <property type="term" value="F:maleylacetoacetate isomerase activity"/>
    <property type="evidence" value="ECO:0007669"/>
    <property type="project" value="TreeGrafter"/>
</dbReference>
<dbReference type="Gene3D" id="1.20.1050.10">
    <property type="match status" value="1"/>
</dbReference>
<accession>A0AAD5SQA8</accession>
<dbReference type="PANTHER" id="PTHR42673">
    <property type="entry name" value="MALEYLACETOACETATE ISOMERASE"/>
    <property type="match status" value="1"/>
</dbReference>
<feature type="non-terminal residue" evidence="3">
    <location>
        <position position="1"/>
    </location>
</feature>
<dbReference type="PANTHER" id="PTHR42673:SF4">
    <property type="entry name" value="MALEYLACETOACETATE ISOMERASE"/>
    <property type="match status" value="1"/>
</dbReference>
<dbReference type="InterPro" id="IPR036282">
    <property type="entry name" value="Glutathione-S-Trfase_C_sf"/>
</dbReference>
<dbReference type="EMBL" id="JADGJH010004184">
    <property type="protein sequence ID" value="KAJ3086864.1"/>
    <property type="molecule type" value="Genomic_DNA"/>
</dbReference>
<evidence type="ECO:0000313" key="4">
    <source>
        <dbReference type="Proteomes" id="UP001211907"/>
    </source>
</evidence>
<dbReference type="Pfam" id="PF14497">
    <property type="entry name" value="GST_C_3"/>
    <property type="match status" value="1"/>
</dbReference>
<evidence type="ECO:0000259" key="1">
    <source>
        <dbReference type="PROSITE" id="PS50404"/>
    </source>
</evidence>
<feature type="domain" description="GST N-terminal" evidence="1">
    <location>
        <begin position="1"/>
        <end position="38"/>
    </location>
</feature>
<evidence type="ECO:0000313" key="3">
    <source>
        <dbReference type="EMBL" id="KAJ3086864.1"/>
    </source>
</evidence>
<sequence>YLRLNTSGQVPTLVHGGTALTQSLAIIEYLEEILPGVAPLLPPAHEATQRARVRALAAAMVCDVQPLQNKACAERVSAIRGTEPPVRDAQFAAWAIARGFRAYDDALAATMGRFSVGDAFSLADVCLAPMAYNARVKYAMDLSPFPRICSVLDEVMDVPCIKLSHPDLQPPPLP</sequence>
<evidence type="ECO:0000259" key="2">
    <source>
        <dbReference type="PROSITE" id="PS50405"/>
    </source>
</evidence>
<dbReference type="GO" id="GO:0006749">
    <property type="term" value="P:glutathione metabolic process"/>
    <property type="evidence" value="ECO:0007669"/>
    <property type="project" value="TreeGrafter"/>
</dbReference>
<feature type="domain" description="GST C-terminal" evidence="2">
    <location>
        <begin position="46"/>
        <end position="173"/>
    </location>
</feature>
<organism evidence="3 4">
    <name type="scientific">Physocladia obscura</name>
    <dbReference type="NCBI Taxonomy" id="109957"/>
    <lineage>
        <taxon>Eukaryota</taxon>
        <taxon>Fungi</taxon>
        <taxon>Fungi incertae sedis</taxon>
        <taxon>Chytridiomycota</taxon>
        <taxon>Chytridiomycota incertae sedis</taxon>
        <taxon>Chytridiomycetes</taxon>
        <taxon>Chytridiales</taxon>
        <taxon>Chytriomycetaceae</taxon>
        <taxon>Physocladia</taxon>
    </lineage>
</organism>
<keyword evidence="4" id="KW-1185">Reference proteome</keyword>
<dbReference type="PROSITE" id="PS50405">
    <property type="entry name" value="GST_CTER"/>
    <property type="match status" value="1"/>
</dbReference>
<dbReference type="PROSITE" id="PS50404">
    <property type="entry name" value="GST_NTER"/>
    <property type="match status" value="1"/>
</dbReference>